<dbReference type="Proteomes" id="UP001183420">
    <property type="component" value="Unassembled WGS sequence"/>
</dbReference>
<evidence type="ECO:0000313" key="2">
    <source>
        <dbReference type="EMBL" id="MDT0321456.1"/>
    </source>
</evidence>
<organism evidence="2 3">
    <name type="scientific">Streptomyces millisiae</name>
    <dbReference type="NCBI Taxonomy" id="3075542"/>
    <lineage>
        <taxon>Bacteria</taxon>
        <taxon>Bacillati</taxon>
        <taxon>Actinomycetota</taxon>
        <taxon>Actinomycetes</taxon>
        <taxon>Kitasatosporales</taxon>
        <taxon>Streptomycetaceae</taxon>
        <taxon>Streptomyces</taxon>
    </lineage>
</organism>
<dbReference type="EMBL" id="JAVREM010000040">
    <property type="protein sequence ID" value="MDT0321456.1"/>
    <property type="molecule type" value="Genomic_DNA"/>
</dbReference>
<keyword evidence="1" id="KW-0812">Transmembrane</keyword>
<evidence type="ECO:0000313" key="3">
    <source>
        <dbReference type="Proteomes" id="UP001183420"/>
    </source>
</evidence>
<accession>A0ABU2LV29</accession>
<reference evidence="3" key="1">
    <citation type="submission" date="2023-07" db="EMBL/GenBank/DDBJ databases">
        <title>30 novel species of actinomycetes from the DSMZ collection.</title>
        <authorList>
            <person name="Nouioui I."/>
        </authorList>
    </citation>
    <scope>NUCLEOTIDE SEQUENCE [LARGE SCALE GENOMIC DNA]</scope>
    <source>
        <strain evidence="3">DSM 44918</strain>
    </source>
</reference>
<keyword evidence="1" id="KW-0472">Membrane</keyword>
<evidence type="ECO:0000256" key="1">
    <source>
        <dbReference type="SAM" id="Phobius"/>
    </source>
</evidence>
<name>A0ABU2LV29_9ACTN</name>
<keyword evidence="1" id="KW-1133">Transmembrane helix</keyword>
<gene>
    <name evidence="2" type="ORF">RNC47_24305</name>
</gene>
<dbReference type="RefSeq" id="WP_311601674.1">
    <property type="nucleotide sequence ID" value="NZ_JAVREM010000040.1"/>
</dbReference>
<comment type="caution">
    <text evidence="2">The sequence shown here is derived from an EMBL/GenBank/DDBJ whole genome shotgun (WGS) entry which is preliminary data.</text>
</comment>
<feature type="transmembrane region" description="Helical" evidence="1">
    <location>
        <begin position="21"/>
        <end position="48"/>
    </location>
</feature>
<proteinExistence type="predicted"/>
<protein>
    <submittedName>
        <fullName evidence="2">Pilus assembly protein</fullName>
    </submittedName>
</protein>
<sequence length="143" mass="15581">MTRTERWVAELRQHLHEDRGSIAEVVVVFPTLITVVLVLAQLALWAVATHTAQATASHALSATRVEDATERDGHAEASYVLDQLGAGPLRDITVRITRDNDRAEVRIEGTTMPVLPFLYLPIHAEAAGPIEEFEPAPASPSTP</sequence>
<keyword evidence="3" id="KW-1185">Reference proteome</keyword>